<feature type="region of interest" description="Disordered" evidence="10">
    <location>
        <begin position="646"/>
        <end position="665"/>
    </location>
</feature>
<evidence type="ECO:0000256" key="4">
    <source>
        <dbReference type="ARBA" id="ARBA00022448"/>
    </source>
</evidence>
<proteinExistence type="inferred from homology"/>
<dbReference type="AlphaFoldDB" id="A0A915CUD7"/>
<dbReference type="PANTHER" id="PTHR22780">
    <property type="entry name" value="ADAPTIN, ALPHA/GAMMA/EPSILON"/>
    <property type="match status" value="1"/>
</dbReference>
<evidence type="ECO:0000259" key="11">
    <source>
        <dbReference type="Pfam" id="PF01602"/>
    </source>
</evidence>
<keyword evidence="7 9" id="KW-0472">Membrane</keyword>
<dbReference type="SUPFAM" id="SSF48371">
    <property type="entry name" value="ARM repeat"/>
    <property type="match status" value="1"/>
</dbReference>
<evidence type="ECO:0000256" key="6">
    <source>
        <dbReference type="ARBA" id="ARBA00023034"/>
    </source>
</evidence>
<dbReference type="WBParaSite" id="jg12244">
    <property type="protein sequence ID" value="jg12244"/>
    <property type="gene ID" value="jg12244"/>
</dbReference>
<dbReference type="InterPro" id="IPR011989">
    <property type="entry name" value="ARM-like"/>
</dbReference>
<reference evidence="13" key="1">
    <citation type="submission" date="2022-11" db="UniProtKB">
        <authorList>
            <consortium name="WormBaseParasite"/>
        </authorList>
    </citation>
    <scope>IDENTIFICATION</scope>
</reference>
<accession>A0A915CUD7</accession>
<name>A0A915CUD7_9BILA</name>
<dbReference type="InterPro" id="IPR002553">
    <property type="entry name" value="Clathrin/coatomer_adapt-like_N"/>
</dbReference>
<feature type="domain" description="Clathrin/coatomer adaptor adaptin-like N-terminal" evidence="11">
    <location>
        <begin position="116"/>
        <end position="544"/>
    </location>
</feature>
<dbReference type="InterPro" id="IPR017107">
    <property type="entry name" value="AP1_complex_gsu"/>
</dbReference>
<comment type="similarity">
    <text evidence="3 9">Belongs to the adaptor complexes large subunit family.</text>
</comment>
<evidence type="ECO:0000256" key="1">
    <source>
        <dbReference type="ARBA" id="ARBA00004156"/>
    </source>
</evidence>
<evidence type="ECO:0000256" key="7">
    <source>
        <dbReference type="ARBA" id="ARBA00023136"/>
    </source>
</evidence>
<evidence type="ECO:0000313" key="12">
    <source>
        <dbReference type="Proteomes" id="UP000887574"/>
    </source>
</evidence>
<evidence type="ECO:0000256" key="8">
    <source>
        <dbReference type="ARBA" id="ARBA00023329"/>
    </source>
</evidence>
<dbReference type="FunFam" id="1.25.10.10:FF:000030">
    <property type="entry name" value="AP-1 complex subunit gamma"/>
    <property type="match status" value="1"/>
</dbReference>
<dbReference type="GO" id="GO:0016192">
    <property type="term" value="P:vesicle-mediated transport"/>
    <property type="evidence" value="ECO:0007669"/>
    <property type="project" value="InterPro"/>
</dbReference>
<dbReference type="Proteomes" id="UP000887574">
    <property type="component" value="Unplaced"/>
</dbReference>
<keyword evidence="5 9" id="KW-0653">Protein transport</keyword>
<dbReference type="PIRSF" id="PIRSF037094">
    <property type="entry name" value="AP1_complex_gamma"/>
    <property type="match status" value="1"/>
</dbReference>
<evidence type="ECO:0000256" key="2">
    <source>
        <dbReference type="ARBA" id="ARBA00004555"/>
    </source>
</evidence>
<protein>
    <recommendedName>
        <fullName evidence="9">AP-1 complex subunit gamma</fullName>
    </recommendedName>
</protein>
<dbReference type="InterPro" id="IPR016024">
    <property type="entry name" value="ARM-type_fold"/>
</dbReference>
<organism evidence="12 13">
    <name type="scientific">Ditylenchus dipsaci</name>
    <dbReference type="NCBI Taxonomy" id="166011"/>
    <lineage>
        <taxon>Eukaryota</taxon>
        <taxon>Metazoa</taxon>
        <taxon>Ecdysozoa</taxon>
        <taxon>Nematoda</taxon>
        <taxon>Chromadorea</taxon>
        <taxon>Rhabditida</taxon>
        <taxon>Tylenchina</taxon>
        <taxon>Tylenchomorpha</taxon>
        <taxon>Sphaerularioidea</taxon>
        <taxon>Anguinidae</taxon>
        <taxon>Anguininae</taxon>
        <taxon>Ditylenchus</taxon>
    </lineage>
</organism>
<keyword evidence="8 9" id="KW-0968">Cytoplasmic vesicle</keyword>
<evidence type="ECO:0000256" key="3">
    <source>
        <dbReference type="ARBA" id="ARBA00006613"/>
    </source>
</evidence>
<dbReference type="Gene3D" id="1.25.10.10">
    <property type="entry name" value="Leucine-rich Repeat Variant"/>
    <property type="match status" value="1"/>
</dbReference>
<keyword evidence="4 9" id="KW-0813">Transport</keyword>
<evidence type="ECO:0000256" key="5">
    <source>
        <dbReference type="ARBA" id="ARBA00022927"/>
    </source>
</evidence>
<dbReference type="GO" id="GO:0030121">
    <property type="term" value="C:AP-1 adaptor complex"/>
    <property type="evidence" value="ECO:0007669"/>
    <property type="project" value="InterPro"/>
</dbReference>
<sequence length="693" mass="76900">MRLRDLIRQVRAARTAAEERAVVERESANIRDSFRDEDNKYKCRNMAKLLYIHMLGYPAHFGQMECVKLVGTKDKRFTDIRIGYLGAMLLLDERSEVHLLVTNCLKTHLNESDQDCRDLAGEVEKLLLKSTNTYVKKKAALCAFRIVRKVPDLIEMFISSTRSLLNEKHHGVLMGGITLVSEMCDLKWRCTHTLQTDGPKSEHDVSGISDPFLQVKILRLLRILGRDDARASEEMNDILAQVATNTETSKNVGNAILYETVLTIMEIKSESGLRVLAVNILGRFLLNPDKNIRYVALNTLLKTVSVDFNAVQRHRTTVVECLKDADVSIRKRALELCFALINKTNITNMSKEIIIFLENADPEFKSECASKMYVATERYSPTYIWHLDTMVNVLKLAGNYVPDEVISAMIQLISSHAELQAYATVQLFRVSQGDVTNAQPLLQIAFWCVGEFGDLLMSASNNEESAGTKVEESEVIDLFERLMPCSSMTVPTREYGLTALAKLVTRFEGDSIGRISGLIRHYSAHMNLELQQRAVEYARLLEKEELKYGLLERMPAIEHNALNAAASPMENDESDKSATDLLINANDEKLAGASDTAPTPGNSDIFDLIGWNGTNNGSSGGAAINAAAATNGTNLVDFNDLLGGGGTEKPSLKVPRPDAQTDPNSINDIFEMLGTSKPSAIPEPHEDKPGIIA</sequence>
<keyword evidence="6 9" id="KW-0333">Golgi apparatus</keyword>
<evidence type="ECO:0000256" key="9">
    <source>
        <dbReference type="PIRNR" id="PIRNR037094"/>
    </source>
</evidence>
<keyword evidence="12" id="KW-1185">Reference proteome</keyword>
<dbReference type="Pfam" id="PF01602">
    <property type="entry name" value="Adaptin_N"/>
    <property type="match status" value="1"/>
</dbReference>
<dbReference type="InterPro" id="IPR050840">
    <property type="entry name" value="Adaptor_Complx_Large_Subunit"/>
</dbReference>
<evidence type="ECO:0000313" key="13">
    <source>
        <dbReference type="WBParaSite" id="jg12244"/>
    </source>
</evidence>
<evidence type="ECO:0000256" key="10">
    <source>
        <dbReference type="SAM" id="MobiDB-lite"/>
    </source>
</evidence>
<comment type="subcellular location">
    <subcellularLocation>
        <location evidence="1">Cytoplasmic vesicle membrane</location>
    </subcellularLocation>
    <subcellularLocation>
        <location evidence="2">Golgi apparatus</location>
    </subcellularLocation>
</comment>
<dbReference type="GO" id="GO:0006886">
    <property type="term" value="P:intracellular protein transport"/>
    <property type="evidence" value="ECO:0007669"/>
    <property type="project" value="UniProtKB-UniRule"/>
</dbReference>